<evidence type="ECO:0000313" key="13">
    <source>
        <dbReference type="Proteomes" id="UP000023152"/>
    </source>
</evidence>
<feature type="domain" description="Protein kinase" evidence="10">
    <location>
        <begin position="49"/>
        <end position="344"/>
    </location>
</feature>
<dbReference type="PROSITE" id="PS00018">
    <property type="entry name" value="EF_HAND_1"/>
    <property type="match status" value="4"/>
</dbReference>
<evidence type="ECO:0000256" key="6">
    <source>
        <dbReference type="ARBA" id="ARBA00022837"/>
    </source>
</evidence>
<name>X6MZW7_RETFI</name>
<protein>
    <submittedName>
        <fullName evidence="12">Calcium-dependent protein kinase</fullName>
    </submittedName>
</protein>
<dbReference type="InterPro" id="IPR002048">
    <property type="entry name" value="EF_hand_dom"/>
</dbReference>
<dbReference type="CDD" id="cd00051">
    <property type="entry name" value="EFh"/>
    <property type="match status" value="2"/>
</dbReference>
<evidence type="ECO:0000256" key="9">
    <source>
        <dbReference type="SAM" id="MobiDB-lite"/>
    </source>
</evidence>
<dbReference type="Gene3D" id="1.10.510.10">
    <property type="entry name" value="Transferase(Phosphotransferase) domain 1"/>
    <property type="match status" value="1"/>
</dbReference>
<comment type="cofactor">
    <cofactor evidence="1">
        <name>Mg(2+)</name>
        <dbReference type="ChEBI" id="CHEBI:18420"/>
    </cofactor>
</comment>
<feature type="compositionally biased region" description="Basic and acidic residues" evidence="9">
    <location>
        <begin position="506"/>
        <end position="519"/>
    </location>
</feature>
<dbReference type="PROSITE" id="PS50222">
    <property type="entry name" value="EF_HAND_2"/>
    <property type="match status" value="4"/>
</dbReference>
<dbReference type="SMART" id="SM00054">
    <property type="entry name" value="EFh"/>
    <property type="match status" value="4"/>
</dbReference>
<dbReference type="GO" id="GO:0005509">
    <property type="term" value="F:calcium ion binding"/>
    <property type="evidence" value="ECO:0007669"/>
    <property type="project" value="InterPro"/>
</dbReference>
<evidence type="ECO:0000256" key="8">
    <source>
        <dbReference type="ARBA" id="ARBA00024334"/>
    </source>
</evidence>
<dbReference type="SUPFAM" id="SSF56112">
    <property type="entry name" value="Protein kinase-like (PK-like)"/>
    <property type="match status" value="1"/>
</dbReference>
<dbReference type="InterPro" id="IPR011009">
    <property type="entry name" value="Kinase-like_dom_sf"/>
</dbReference>
<gene>
    <name evidence="12" type="ORF">RFI_17659</name>
</gene>
<organism evidence="12 13">
    <name type="scientific">Reticulomyxa filosa</name>
    <dbReference type="NCBI Taxonomy" id="46433"/>
    <lineage>
        <taxon>Eukaryota</taxon>
        <taxon>Sar</taxon>
        <taxon>Rhizaria</taxon>
        <taxon>Retaria</taxon>
        <taxon>Foraminifera</taxon>
        <taxon>Monothalamids</taxon>
        <taxon>Reticulomyxidae</taxon>
        <taxon>Reticulomyxa</taxon>
    </lineage>
</organism>
<dbReference type="Gene3D" id="1.10.238.10">
    <property type="entry name" value="EF-hand"/>
    <property type="match status" value="1"/>
</dbReference>
<dbReference type="PANTHER" id="PTHR24349">
    <property type="entry name" value="SERINE/THREONINE-PROTEIN KINASE"/>
    <property type="match status" value="1"/>
</dbReference>
<dbReference type="Pfam" id="PF13499">
    <property type="entry name" value="EF-hand_7"/>
    <property type="match status" value="2"/>
</dbReference>
<evidence type="ECO:0000256" key="7">
    <source>
        <dbReference type="ARBA" id="ARBA00022840"/>
    </source>
</evidence>
<accession>X6MZW7</accession>
<dbReference type="Gene3D" id="3.30.200.20">
    <property type="entry name" value="Phosphorylase Kinase, domain 1"/>
    <property type="match status" value="1"/>
</dbReference>
<dbReference type="InterPro" id="IPR000719">
    <property type="entry name" value="Prot_kinase_dom"/>
</dbReference>
<dbReference type="GO" id="GO:0005524">
    <property type="term" value="F:ATP binding"/>
    <property type="evidence" value="ECO:0007669"/>
    <property type="project" value="UniProtKB-KW"/>
</dbReference>
<dbReference type="InterPro" id="IPR008271">
    <property type="entry name" value="Ser/Thr_kinase_AS"/>
</dbReference>
<dbReference type="EMBL" id="ASPP01013510">
    <property type="protein sequence ID" value="ETO19570.1"/>
    <property type="molecule type" value="Genomic_DNA"/>
</dbReference>
<dbReference type="OMA" id="DEHQYYL"/>
<feature type="region of interest" description="Disordered" evidence="9">
    <location>
        <begin position="489"/>
        <end position="532"/>
    </location>
</feature>
<keyword evidence="7" id="KW-0067">ATP-binding</keyword>
<comment type="similarity">
    <text evidence="8">Belongs to the protein kinase superfamily. Ser/Thr protein kinase family. CDPK subfamily.</text>
</comment>
<evidence type="ECO:0000256" key="2">
    <source>
        <dbReference type="ARBA" id="ARBA00022527"/>
    </source>
</evidence>
<evidence type="ECO:0000256" key="4">
    <source>
        <dbReference type="ARBA" id="ARBA00022741"/>
    </source>
</evidence>
<evidence type="ECO:0000259" key="11">
    <source>
        <dbReference type="PROSITE" id="PS50222"/>
    </source>
</evidence>
<comment type="caution">
    <text evidence="12">The sequence shown here is derived from an EMBL/GenBank/DDBJ whole genome shotgun (WGS) entry which is preliminary data.</text>
</comment>
<evidence type="ECO:0000256" key="1">
    <source>
        <dbReference type="ARBA" id="ARBA00001946"/>
    </source>
</evidence>
<evidence type="ECO:0000259" key="10">
    <source>
        <dbReference type="PROSITE" id="PS50011"/>
    </source>
</evidence>
<dbReference type="PROSITE" id="PS50011">
    <property type="entry name" value="PROTEIN_KINASE_DOM"/>
    <property type="match status" value="1"/>
</dbReference>
<evidence type="ECO:0000256" key="3">
    <source>
        <dbReference type="ARBA" id="ARBA00022679"/>
    </source>
</evidence>
<dbReference type="Proteomes" id="UP000023152">
    <property type="component" value="Unassembled WGS sequence"/>
</dbReference>
<feature type="domain" description="EF-hand" evidence="11">
    <location>
        <begin position="424"/>
        <end position="459"/>
    </location>
</feature>
<keyword evidence="5 12" id="KW-0418">Kinase</keyword>
<dbReference type="OrthoDB" id="40902at2759"/>
<dbReference type="AlphaFoldDB" id="X6MZW7"/>
<evidence type="ECO:0000313" key="12">
    <source>
        <dbReference type="EMBL" id="ETO19570.1"/>
    </source>
</evidence>
<keyword evidence="6" id="KW-0106">Calcium</keyword>
<reference evidence="12 13" key="1">
    <citation type="journal article" date="2013" name="Curr. Biol.">
        <title>The Genome of the Foraminiferan Reticulomyxa filosa.</title>
        <authorList>
            <person name="Glockner G."/>
            <person name="Hulsmann N."/>
            <person name="Schleicher M."/>
            <person name="Noegel A.A."/>
            <person name="Eichinger L."/>
            <person name="Gallinger C."/>
            <person name="Pawlowski J."/>
            <person name="Sierra R."/>
            <person name="Euteneuer U."/>
            <person name="Pillet L."/>
            <person name="Moustafa A."/>
            <person name="Platzer M."/>
            <person name="Groth M."/>
            <person name="Szafranski K."/>
            <person name="Schliwa M."/>
        </authorList>
    </citation>
    <scope>NUCLEOTIDE SEQUENCE [LARGE SCALE GENOMIC DNA]</scope>
</reference>
<feature type="domain" description="EF-hand" evidence="11">
    <location>
        <begin position="386"/>
        <end position="421"/>
    </location>
</feature>
<dbReference type="InterPro" id="IPR050205">
    <property type="entry name" value="CDPK_Ser/Thr_kinases"/>
</dbReference>
<dbReference type="InterPro" id="IPR011992">
    <property type="entry name" value="EF-hand-dom_pair"/>
</dbReference>
<sequence>MQKKNVYVQKIVFVCNKKKKKGKVMSAESTSTQESADGQTKKLGIESRYIFKNTLGKGASCRVMSAVLKTDKAQKLAIKIMSKERKLSTKLYELERDLLLALSENGKKEHKNVVKFLGNEEDEYNYYIMTGLLEGGELFDRIVSKEEKYIITEKKAAQLVRSMCEAIQHCHEHNVVHRDLKPENFVFASVEPDSNLVLIDFGCGTLLDTKDVKKEYENLVGTAYYLAPELACLALSKSSEGEIAKKYAPLVKPRTGDVLKASDVWSIGVIAYVMLTGTAPFRGRTNPQIFESIVNQKVTYPEQDVRYKTPLKLNPAFKDFIEKVLVKDPAKRLTIEQCIRHPWVQGIEASNWKLNSDAINFLRQLNYQSKLKKEITRVLAANMSPESAEQVRRHFVRLDTDGDGYLDAGELTFLLLDMGYAKSRALPEALEIIKQADLNNDNVIDFEEFKAIWYRKILSTNDQYINRVFNVFDANGDGQIDVNELKSVLMPDDDDDDDTMPKKQQQTKEDEKAQEDNDNKNSSGGDNDDHLSNQLKNLMLMIEEVDVDGDHLISLDEFRKTMKEDMEKTGFSFGNFNVGGSVRDS</sequence>
<proteinExistence type="inferred from homology"/>
<keyword evidence="2" id="KW-0723">Serine/threonine-protein kinase</keyword>
<dbReference type="PROSITE" id="PS00108">
    <property type="entry name" value="PROTEIN_KINASE_ST"/>
    <property type="match status" value="1"/>
</dbReference>
<keyword evidence="3" id="KW-0808">Transferase</keyword>
<feature type="domain" description="EF-hand" evidence="11">
    <location>
        <begin position="460"/>
        <end position="495"/>
    </location>
</feature>
<dbReference type="SMART" id="SM00220">
    <property type="entry name" value="S_TKc"/>
    <property type="match status" value="1"/>
</dbReference>
<feature type="domain" description="EF-hand" evidence="11">
    <location>
        <begin position="533"/>
        <end position="568"/>
    </location>
</feature>
<keyword evidence="4" id="KW-0547">Nucleotide-binding</keyword>
<keyword evidence="13" id="KW-1185">Reference proteome</keyword>
<dbReference type="GO" id="GO:0004674">
    <property type="term" value="F:protein serine/threonine kinase activity"/>
    <property type="evidence" value="ECO:0007669"/>
    <property type="project" value="UniProtKB-KW"/>
</dbReference>
<dbReference type="InterPro" id="IPR018247">
    <property type="entry name" value="EF_Hand_1_Ca_BS"/>
</dbReference>
<dbReference type="SUPFAM" id="SSF47473">
    <property type="entry name" value="EF-hand"/>
    <property type="match status" value="1"/>
</dbReference>
<dbReference type="Pfam" id="PF00069">
    <property type="entry name" value="Pkinase"/>
    <property type="match status" value="1"/>
</dbReference>
<evidence type="ECO:0000256" key="5">
    <source>
        <dbReference type="ARBA" id="ARBA00022777"/>
    </source>
</evidence>